<name>A0A1U7IY60_9CYAN</name>
<dbReference type="OrthoDB" id="9790847at2"/>
<dbReference type="Pfam" id="PF09055">
    <property type="entry name" value="Sod_Ni"/>
    <property type="match status" value="1"/>
</dbReference>
<dbReference type="EMBL" id="MRCG01000034">
    <property type="protein sequence ID" value="OKH43373.1"/>
    <property type="molecule type" value="Genomic_DNA"/>
</dbReference>
<dbReference type="InterPro" id="IPR014123">
    <property type="entry name" value="Superoxide_dismutase_Ni-type"/>
</dbReference>
<dbReference type="AlphaFoldDB" id="A0A1U7IY60"/>
<dbReference type="STRING" id="549789.NIES30_25210"/>
<evidence type="ECO:0000313" key="1">
    <source>
        <dbReference type="EMBL" id="OKH43373.1"/>
    </source>
</evidence>
<protein>
    <submittedName>
        <fullName evidence="1">Superoxide dismutase, Ni</fullName>
    </submittedName>
</protein>
<keyword evidence="2" id="KW-1185">Reference proteome</keyword>
<comment type="caution">
    <text evidence="1">The sequence shown here is derived from an EMBL/GenBank/DDBJ whole genome shotgun (WGS) entry which is preliminary data.</text>
</comment>
<dbReference type="InterPro" id="IPR036502">
    <property type="entry name" value="NiSOD_sf"/>
</dbReference>
<sequence length="157" mass="17420">MLNQAIAKLQAWFPAAAVHAHCDGPCGVYDPSSARIAAEAVLSMTKKLVDLEAPAGGDKAASVAYHNTFARYTAIKEEQAQITKDELLVLWTDYFKPVHLEQFPDLHDTFWKAAKLCSACKVEVSVQHANELMEAVQKIHGIFWATKNRDVSWYTAS</sequence>
<gene>
    <name evidence="1" type="ORF">NIES30_25210</name>
</gene>
<reference evidence="1 2" key="1">
    <citation type="submission" date="2016-11" db="EMBL/GenBank/DDBJ databases">
        <title>Draft Genome Sequences of Nine Cyanobacterial Strains from Diverse Habitats.</title>
        <authorList>
            <person name="Zhu T."/>
            <person name="Hou S."/>
            <person name="Lu X."/>
            <person name="Hess W.R."/>
        </authorList>
    </citation>
    <scope>NUCLEOTIDE SEQUENCE [LARGE SCALE GENOMIC DNA]</scope>
    <source>
        <strain evidence="1 2">NIES-30</strain>
    </source>
</reference>
<dbReference type="NCBIfam" id="TIGR02753">
    <property type="entry name" value="sodN"/>
    <property type="match status" value="1"/>
</dbReference>
<dbReference type="GO" id="GO:0016151">
    <property type="term" value="F:nickel cation binding"/>
    <property type="evidence" value="ECO:0007669"/>
    <property type="project" value="InterPro"/>
</dbReference>
<dbReference type="Proteomes" id="UP000185557">
    <property type="component" value="Unassembled WGS sequence"/>
</dbReference>
<dbReference type="SUPFAM" id="SSF109770">
    <property type="entry name" value="Nickel-containing superoxide dismutase, NiSOD"/>
    <property type="match status" value="1"/>
</dbReference>
<dbReference type="RefSeq" id="WP_073611219.1">
    <property type="nucleotide sequence ID" value="NZ_MRCG01000034.1"/>
</dbReference>
<organism evidence="1 2">
    <name type="scientific">Phormidium tenue NIES-30</name>
    <dbReference type="NCBI Taxonomy" id="549789"/>
    <lineage>
        <taxon>Bacteria</taxon>
        <taxon>Bacillati</taxon>
        <taxon>Cyanobacteriota</taxon>
        <taxon>Cyanophyceae</taxon>
        <taxon>Oscillatoriophycideae</taxon>
        <taxon>Oscillatoriales</taxon>
        <taxon>Oscillatoriaceae</taxon>
        <taxon>Phormidium</taxon>
    </lineage>
</organism>
<dbReference type="GO" id="GO:0004784">
    <property type="term" value="F:superoxide dismutase activity"/>
    <property type="evidence" value="ECO:0007669"/>
    <property type="project" value="InterPro"/>
</dbReference>
<accession>A0A1U7IY60</accession>
<evidence type="ECO:0000313" key="2">
    <source>
        <dbReference type="Proteomes" id="UP000185557"/>
    </source>
</evidence>
<proteinExistence type="predicted"/>
<dbReference type="Gene3D" id="1.20.120.400">
    <property type="entry name" value="Nickel-containing superoxide dismutase"/>
    <property type="match status" value="1"/>
</dbReference>